<keyword evidence="3" id="KW-0539">Nucleus</keyword>
<proteinExistence type="inferred from homology"/>
<dbReference type="Gene3D" id="1.25.10.10">
    <property type="entry name" value="Leucine-rich Repeat Variant"/>
    <property type="match status" value="1"/>
</dbReference>
<dbReference type="InterPro" id="IPR011989">
    <property type="entry name" value="ARM-like"/>
</dbReference>
<reference evidence="5" key="1">
    <citation type="journal article" date="2023" name="Insect Mol. Biol.">
        <title>Genome sequencing provides insights into the evolution of gene families encoding plant cell wall-degrading enzymes in longhorned beetles.</title>
        <authorList>
            <person name="Shin N.R."/>
            <person name="Okamura Y."/>
            <person name="Kirsch R."/>
            <person name="Pauchet Y."/>
        </authorList>
    </citation>
    <scope>NUCLEOTIDE SEQUENCE</scope>
    <source>
        <strain evidence="5">RBIC_L_NR</strain>
    </source>
</reference>
<dbReference type="PANTHER" id="PTHR34105:SF1">
    <property type="entry name" value="PROLINE-, GLUTAMIC ACID- AND LEUCINE-RICH PROTEIN 1"/>
    <property type="match status" value="1"/>
</dbReference>
<dbReference type="InterPro" id="IPR016024">
    <property type="entry name" value="ARM-type_fold"/>
</dbReference>
<sequence>MSLNSTQIEDAFTTTDEDIRMLLSNILNLNLENDSNQMVIISTINKLLSTSRNRLQGLDFLNLIINNCSSRVISENAFTWISHCLVKYSGDNLKEIKLVTIGKIVENVYNEQEFTKRFISDYISKVLENCLSAHINSHESEAALETLSICMKHYGSWFSTHKTKIESYLLTFLENSSEKLVEKAAAAFHYLQQIGGAGVDGINHKTNFSTNFQKLCATVQKLFDKFLENQTEIEHSDRSNQEGFEFIDLPHYSQKMLHITARRIRNCLKFIMTMLLKSFPVAKEIIPIHLLDIINRGTAIHQCLSMGNEKSLEDFQFSLLLNKIQVQLLQLLRIFIVWGQANLLPFSFIISKIQIDCLNKSQNCQCFKTDCLFQEVVYKVLGCWLRISKNAVHAHFQTQLVTCILKDITPVTNSVTLSHFREIVSARLPFVSSEIFMTKEVVQEPETIFDDQVLGELNNQTECRSKETNEEEAVDIESTVDTNQDETNALEESNIMPEALLAEKIYYSYRCSSN</sequence>
<dbReference type="Pfam" id="PF08167">
    <property type="entry name" value="RIX1"/>
    <property type="match status" value="1"/>
</dbReference>
<dbReference type="AlphaFoldDB" id="A0AAV8XGB9"/>
<dbReference type="EMBL" id="JANEYF010003296">
    <property type="protein sequence ID" value="KAJ8937629.1"/>
    <property type="molecule type" value="Genomic_DNA"/>
</dbReference>
<feature type="domain" description="Pre-rRNA-processing protein RIX1 N-terminal" evidence="4">
    <location>
        <begin position="20"/>
        <end position="178"/>
    </location>
</feature>
<evidence type="ECO:0000259" key="4">
    <source>
        <dbReference type="Pfam" id="PF08167"/>
    </source>
</evidence>
<dbReference type="InterPro" id="IPR012583">
    <property type="entry name" value="RIX1_N"/>
</dbReference>
<accession>A0AAV8XGB9</accession>
<dbReference type="Proteomes" id="UP001162156">
    <property type="component" value="Unassembled WGS sequence"/>
</dbReference>
<evidence type="ECO:0000313" key="6">
    <source>
        <dbReference type="Proteomes" id="UP001162156"/>
    </source>
</evidence>
<gene>
    <name evidence="5" type="ORF">NQ314_011769</name>
</gene>
<dbReference type="GO" id="GO:0006364">
    <property type="term" value="P:rRNA processing"/>
    <property type="evidence" value="ECO:0007669"/>
    <property type="project" value="TreeGrafter"/>
</dbReference>
<organism evidence="5 6">
    <name type="scientific">Rhamnusium bicolor</name>
    <dbReference type="NCBI Taxonomy" id="1586634"/>
    <lineage>
        <taxon>Eukaryota</taxon>
        <taxon>Metazoa</taxon>
        <taxon>Ecdysozoa</taxon>
        <taxon>Arthropoda</taxon>
        <taxon>Hexapoda</taxon>
        <taxon>Insecta</taxon>
        <taxon>Pterygota</taxon>
        <taxon>Neoptera</taxon>
        <taxon>Endopterygota</taxon>
        <taxon>Coleoptera</taxon>
        <taxon>Polyphaga</taxon>
        <taxon>Cucujiformia</taxon>
        <taxon>Chrysomeloidea</taxon>
        <taxon>Cerambycidae</taxon>
        <taxon>Lepturinae</taxon>
        <taxon>Rhagiini</taxon>
        <taxon>Rhamnusium</taxon>
    </lineage>
</organism>
<name>A0AAV8XGB9_9CUCU</name>
<evidence type="ECO:0000313" key="5">
    <source>
        <dbReference type="EMBL" id="KAJ8937629.1"/>
    </source>
</evidence>
<dbReference type="PANTHER" id="PTHR34105">
    <property type="entry name" value="PROLINE-, GLUTAMIC ACID- AND LEUCINE-RICH PROTEIN 1"/>
    <property type="match status" value="1"/>
</dbReference>
<comment type="caution">
    <text evidence="5">The sequence shown here is derived from an EMBL/GenBank/DDBJ whole genome shotgun (WGS) entry which is preliminary data.</text>
</comment>
<comment type="subcellular location">
    <subcellularLocation>
        <location evidence="1">Nucleus</location>
    </subcellularLocation>
</comment>
<evidence type="ECO:0000256" key="3">
    <source>
        <dbReference type="ARBA" id="ARBA00023242"/>
    </source>
</evidence>
<keyword evidence="6" id="KW-1185">Reference proteome</keyword>
<dbReference type="GO" id="GO:0005634">
    <property type="term" value="C:nucleus"/>
    <property type="evidence" value="ECO:0007669"/>
    <property type="project" value="UniProtKB-SubCell"/>
</dbReference>
<evidence type="ECO:0000256" key="1">
    <source>
        <dbReference type="ARBA" id="ARBA00004123"/>
    </source>
</evidence>
<protein>
    <recommendedName>
        <fullName evidence="4">Pre-rRNA-processing protein RIX1 N-terminal domain-containing protein</fullName>
    </recommendedName>
</protein>
<comment type="similarity">
    <text evidence="2">Belongs to the RIX1/PELP1 family.</text>
</comment>
<dbReference type="SUPFAM" id="SSF48371">
    <property type="entry name" value="ARM repeat"/>
    <property type="match status" value="1"/>
</dbReference>
<evidence type="ECO:0000256" key="2">
    <source>
        <dbReference type="ARBA" id="ARBA00010511"/>
    </source>
</evidence>